<accession>A0A7G8P9L8</accession>
<organism evidence="1 2">
    <name type="scientific">Mycolicibacterium fluoranthenivorans</name>
    <dbReference type="NCBI Taxonomy" id="258505"/>
    <lineage>
        <taxon>Bacteria</taxon>
        <taxon>Bacillati</taxon>
        <taxon>Actinomycetota</taxon>
        <taxon>Actinomycetes</taxon>
        <taxon>Mycobacteriales</taxon>
        <taxon>Mycobacteriaceae</taxon>
        <taxon>Mycolicibacterium</taxon>
    </lineage>
</organism>
<name>A0A7G8P9L8_9MYCO</name>
<sequence length="188" mass="20227">MMRAPYALATAVVVAVAAWMWHNLPAPDDVYAPFDVDAGMGQQATGRTLTAQVTGVRIGPRIRKQEYRPILVDAVSTWVAVDGEAMTTRTDQVPTVQLLVGPNTYALTQRLGFMPLAGSLAPGITVRGSWVFDVPAELVAPGRGDITVRAWTGDGRQDSRLVFTIGLDDSRVQRTDLIQIPPGTQVGT</sequence>
<dbReference type="EMBL" id="CP059894">
    <property type="protein sequence ID" value="QNJ91034.1"/>
    <property type="molecule type" value="Genomic_DNA"/>
</dbReference>
<protein>
    <recommendedName>
        <fullName evidence="3">DUF4352 domain-containing protein</fullName>
    </recommendedName>
</protein>
<evidence type="ECO:0000313" key="1">
    <source>
        <dbReference type="EMBL" id="QNJ91034.1"/>
    </source>
</evidence>
<evidence type="ECO:0008006" key="3">
    <source>
        <dbReference type="Google" id="ProtNLM"/>
    </source>
</evidence>
<dbReference type="AlphaFoldDB" id="A0A7G8P9L8"/>
<reference evidence="1 2" key="1">
    <citation type="submission" date="2020-07" db="EMBL/GenBank/DDBJ databases">
        <title>Draft genome sequence of four isobutane-metabolizing strains capable of cometabolically degrading diverse ether contaminants.</title>
        <authorList>
            <person name="Chen W."/>
            <person name="Faulkner N."/>
            <person name="Smith C."/>
            <person name="Hyman M."/>
        </authorList>
    </citation>
    <scope>NUCLEOTIDE SEQUENCE [LARGE SCALE GENOMIC DNA]</scope>
    <source>
        <strain evidence="1 2">2A</strain>
    </source>
</reference>
<dbReference type="KEGG" id="mflu:HZU40_22770"/>
<gene>
    <name evidence="1" type="ORF">HZU40_22770</name>
</gene>
<dbReference type="Proteomes" id="UP000515498">
    <property type="component" value="Chromosome"/>
</dbReference>
<dbReference type="RefSeq" id="WP_139170279.1">
    <property type="nucleotide sequence ID" value="NZ_CP059894.1"/>
</dbReference>
<proteinExistence type="predicted"/>
<evidence type="ECO:0000313" key="2">
    <source>
        <dbReference type="Proteomes" id="UP000515498"/>
    </source>
</evidence>